<dbReference type="AlphaFoldDB" id="A0A9P8CW42"/>
<reference evidence="4" key="1">
    <citation type="submission" date="2021-07" db="EMBL/GenBank/DDBJ databases">
        <title>Draft genome of Mortierella alpina, strain LL118, isolated from an aspen leaf litter sample.</title>
        <authorList>
            <person name="Yang S."/>
            <person name="Vinatzer B.A."/>
        </authorList>
    </citation>
    <scope>NUCLEOTIDE SEQUENCE</scope>
    <source>
        <strain evidence="4">LL118</strain>
    </source>
</reference>
<dbReference type="EMBL" id="JAIFTL010000133">
    <property type="protein sequence ID" value="KAG9322703.1"/>
    <property type="molecule type" value="Genomic_DNA"/>
</dbReference>
<dbReference type="PANTHER" id="PTHR23244">
    <property type="entry name" value="KELCH REPEAT DOMAIN"/>
    <property type="match status" value="1"/>
</dbReference>
<dbReference type="SUPFAM" id="SSF50965">
    <property type="entry name" value="Galactose oxidase, central domain"/>
    <property type="match status" value="1"/>
</dbReference>
<feature type="compositionally biased region" description="Low complexity" evidence="2">
    <location>
        <begin position="365"/>
        <end position="383"/>
    </location>
</feature>
<evidence type="ECO:0000256" key="1">
    <source>
        <dbReference type="SAM" id="Coils"/>
    </source>
</evidence>
<dbReference type="InterPro" id="IPR015915">
    <property type="entry name" value="Kelch-typ_b-propeller"/>
</dbReference>
<protein>
    <submittedName>
        <fullName evidence="4">Uncharacterized protein</fullName>
    </submittedName>
</protein>
<feature type="signal peptide" evidence="3">
    <location>
        <begin position="1"/>
        <end position="20"/>
    </location>
</feature>
<feature type="compositionally biased region" description="Polar residues" evidence="2">
    <location>
        <begin position="480"/>
        <end position="489"/>
    </location>
</feature>
<accession>A0A9P8CW42</accession>
<dbReference type="SUPFAM" id="SSF117281">
    <property type="entry name" value="Kelch motif"/>
    <property type="match status" value="1"/>
</dbReference>
<evidence type="ECO:0000313" key="5">
    <source>
        <dbReference type="Proteomes" id="UP000717515"/>
    </source>
</evidence>
<feature type="region of interest" description="Disordered" evidence="2">
    <location>
        <begin position="463"/>
        <end position="491"/>
    </location>
</feature>
<dbReference type="Proteomes" id="UP000717515">
    <property type="component" value="Unassembled WGS sequence"/>
</dbReference>
<dbReference type="InterPro" id="IPR011043">
    <property type="entry name" value="Gal_Oxase/kelch_b-propeller"/>
</dbReference>
<organism evidence="4 5">
    <name type="scientific">Mortierella alpina</name>
    <name type="common">Oleaginous fungus</name>
    <name type="synonym">Mortierella renispora</name>
    <dbReference type="NCBI Taxonomy" id="64518"/>
    <lineage>
        <taxon>Eukaryota</taxon>
        <taxon>Fungi</taxon>
        <taxon>Fungi incertae sedis</taxon>
        <taxon>Mucoromycota</taxon>
        <taxon>Mortierellomycotina</taxon>
        <taxon>Mortierellomycetes</taxon>
        <taxon>Mortierellales</taxon>
        <taxon>Mortierellaceae</taxon>
        <taxon>Mortierella</taxon>
    </lineage>
</organism>
<feature type="coiled-coil region" evidence="1">
    <location>
        <begin position="592"/>
        <end position="622"/>
    </location>
</feature>
<keyword evidence="3" id="KW-0732">Signal</keyword>
<feature type="region of interest" description="Disordered" evidence="2">
    <location>
        <begin position="365"/>
        <end position="389"/>
    </location>
</feature>
<comment type="caution">
    <text evidence="4">The sequence shown here is derived from an EMBL/GenBank/DDBJ whole genome shotgun (WGS) entry which is preliminary data.</text>
</comment>
<evidence type="ECO:0000256" key="2">
    <source>
        <dbReference type="SAM" id="MobiDB-lite"/>
    </source>
</evidence>
<dbReference type="Pfam" id="PF24681">
    <property type="entry name" value="Kelch_KLHDC2_KLHL20_DRC7"/>
    <property type="match status" value="1"/>
</dbReference>
<evidence type="ECO:0000256" key="3">
    <source>
        <dbReference type="SAM" id="SignalP"/>
    </source>
</evidence>
<name>A0A9P8CW42_MORAP</name>
<keyword evidence="1" id="KW-0175">Coiled coil</keyword>
<proteinExistence type="predicted"/>
<dbReference type="Gene3D" id="2.120.10.80">
    <property type="entry name" value="Kelch-type beta propeller"/>
    <property type="match status" value="1"/>
</dbReference>
<feature type="chain" id="PRO_5040131365" evidence="3">
    <location>
        <begin position="21"/>
        <end position="630"/>
    </location>
</feature>
<sequence>MNTPALLILLIACLFISVQGEAPTPATASAYETVDEKTFYVHGGITDWDPSGATVTNQLFALDFTTNWTSSNPPWRPVNVSSAVGAPKAWGHSMVYDKASNSLVLWSTTTQGGSAVGMTVYSISNSSWTPSNDVLSKGLSPWYKLRSATDPRTGLIYVPSGKNNGTEMAVHRADGSSGPKVMMPPAKTMVPAVTLSTVVWSTQRNSLLIYGGQSYWDPTAMNPYLVEYSPETSKWKRLATNGTSPGSLVSHCMVPAYNGTKFIVFGGALYPDVVMKVDGVISPAAIKGSIYILDVQTLTWSKGADADPQYIRSDMACGVSGDNFVAWGGEVHATYISTLGTPIIYNLKTNSWTKEFVQTLNLKSNETPSSTTANTATPTRSSAVRSDDGNKTRRIAVGVGAAVAAILVAGLIYACRSSSHRLALYSRVSITNQGRNPQQPSVTNEAQEDIQCVSPLKQHPQWPPFATGYQLRAPAGLPHPSTSAKNEYSSPYHHVADQSTEFVNSDGELSWTANPSQPHAPQVHANGLYRGLEDESSRQHSMDIGGQISPVFDRSSIQLLGRPYNDESDNATSYGSDQEIELQLALLEARRLEQYQAQLLSLQRLRQEHEEQLQALQMQLQARPSPMAFK</sequence>
<evidence type="ECO:0000313" key="4">
    <source>
        <dbReference type="EMBL" id="KAG9322703.1"/>
    </source>
</evidence>
<gene>
    <name evidence="4" type="ORF">KVV02_000781</name>
</gene>